<accession>A0A9N8P2B4</accession>
<sequence length="405" mass="45223">MKTIPFKILKTTLLSILFLGFIACETDKEEDNVEIPAEVLKEYYSIDRFKVLNIAPNLPANSKLTWIANEDSLISQNSQLDFISPYLKNYKLTLKVEINGSVKTYTSTINVVQETKAYSKYISNVFDFRPAAGQFTNTIPEYVTGNTQNNLISAAKKALVGSNTTMVSLGGFGGHVVFGFDHTIPNMAGRDFKVLGNAFWGNQANEARSGSCEAGIISVAYDKNKNGKPDEDEWYEIAGSEYFKNTTLKNYSITYFKPDPNKTPIVAEGNESWQMDSEYIKWQDNLGNSGYKSKNIFHEQSYYPLWISEASYTLKGTKIADNFYDQSGAGNYWVGKSFDFGYADNAPNNDKASNIDIAWAVDKNGNYVKLPGIDFIKIHTAINQEAGWLGEVSTEVAGAYDLYLN</sequence>
<reference evidence="2 3" key="1">
    <citation type="submission" date="2020-06" db="EMBL/GenBank/DDBJ databases">
        <authorList>
            <person name="Criscuolo A."/>
        </authorList>
    </citation>
    <scope>NUCLEOTIDE SEQUENCE [LARGE SCALE GENOMIC DNA]</scope>
    <source>
        <strain evidence="2">PXU-55</strain>
    </source>
</reference>
<comment type="caution">
    <text evidence="2">The sequence shown here is derived from an EMBL/GenBank/DDBJ whole genome shotgun (WGS) entry which is preliminary data.</text>
</comment>
<proteinExistence type="predicted"/>
<name>A0A9N8P2B4_9FLAO</name>
<dbReference type="PROSITE" id="PS51257">
    <property type="entry name" value="PROKAR_LIPOPROTEIN"/>
    <property type="match status" value="1"/>
</dbReference>
<dbReference type="EMBL" id="CAIJDE010000044">
    <property type="protein sequence ID" value="CAC9974927.1"/>
    <property type="molecule type" value="Genomic_DNA"/>
</dbReference>
<evidence type="ECO:0008006" key="4">
    <source>
        <dbReference type="Google" id="ProtNLM"/>
    </source>
</evidence>
<keyword evidence="1" id="KW-0732">Signal</keyword>
<evidence type="ECO:0000313" key="2">
    <source>
        <dbReference type="EMBL" id="CAC9974927.1"/>
    </source>
</evidence>
<feature type="chain" id="PRO_5040308637" description="Cell surface protein" evidence="1">
    <location>
        <begin position="24"/>
        <end position="405"/>
    </location>
</feature>
<gene>
    <name evidence="2" type="ORF">FLAPXU55_02624</name>
</gene>
<evidence type="ECO:0000313" key="3">
    <source>
        <dbReference type="Proteomes" id="UP000533639"/>
    </source>
</evidence>
<evidence type="ECO:0000256" key="1">
    <source>
        <dbReference type="SAM" id="SignalP"/>
    </source>
</evidence>
<organism evidence="2 3">
    <name type="scientific">Flavobacterium panici</name>
    <dbReference type="NCBI Taxonomy" id="2654843"/>
    <lineage>
        <taxon>Bacteria</taxon>
        <taxon>Pseudomonadati</taxon>
        <taxon>Bacteroidota</taxon>
        <taxon>Flavobacteriia</taxon>
        <taxon>Flavobacteriales</taxon>
        <taxon>Flavobacteriaceae</taxon>
        <taxon>Flavobacterium</taxon>
    </lineage>
</organism>
<dbReference type="RefSeq" id="WP_180858184.1">
    <property type="nucleotide sequence ID" value="NZ_CAIJDE010000044.1"/>
</dbReference>
<protein>
    <recommendedName>
        <fullName evidence="4">Cell surface protein</fullName>
    </recommendedName>
</protein>
<feature type="signal peptide" evidence="1">
    <location>
        <begin position="1"/>
        <end position="23"/>
    </location>
</feature>
<dbReference type="AlphaFoldDB" id="A0A9N8P2B4"/>
<keyword evidence="3" id="KW-1185">Reference proteome</keyword>
<dbReference type="Proteomes" id="UP000533639">
    <property type="component" value="Unassembled WGS sequence"/>
</dbReference>